<reference evidence="4 5" key="1">
    <citation type="submission" date="2023-08" db="EMBL/GenBank/DDBJ databases">
        <authorList>
            <person name="Girao M."/>
            <person name="Carvalho M.F."/>
        </authorList>
    </citation>
    <scope>NUCLEOTIDE SEQUENCE [LARGE SCALE GENOMIC DNA]</scope>
    <source>
        <strain evidence="4 5">CT-R113</strain>
    </source>
</reference>
<comment type="similarity">
    <text evidence="1">Belongs to the ADP-ribosylglycohydrolase family.</text>
</comment>
<feature type="region of interest" description="Disordered" evidence="3">
    <location>
        <begin position="320"/>
        <end position="345"/>
    </location>
</feature>
<keyword evidence="2 4" id="KW-0378">Hydrolase</keyword>
<keyword evidence="4" id="KW-0326">Glycosidase</keyword>
<dbReference type="Pfam" id="PF03747">
    <property type="entry name" value="ADP_ribosyl_GH"/>
    <property type="match status" value="1"/>
</dbReference>
<name>A0ABU7KHC8_9ACTN</name>
<dbReference type="EC" id="3.2.2.-" evidence="4"/>
<dbReference type="PANTHER" id="PTHR16222">
    <property type="entry name" value="ADP-RIBOSYLGLYCOHYDROLASE"/>
    <property type="match status" value="1"/>
</dbReference>
<dbReference type="InterPro" id="IPR005502">
    <property type="entry name" value="Ribosyl_crysJ1"/>
</dbReference>
<dbReference type="RefSeq" id="WP_330095083.1">
    <property type="nucleotide sequence ID" value="NZ_JAUZMY010000046.1"/>
</dbReference>
<proteinExistence type="inferred from homology"/>
<organism evidence="4 5">
    <name type="scientific">Nocardiopsis codii</name>
    <dbReference type="NCBI Taxonomy" id="3065942"/>
    <lineage>
        <taxon>Bacteria</taxon>
        <taxon>Bacillati</taxon>
        <taxon>Actinomycetota</taxon>
        <taxon>Actinomycetes</taxon>
        <taxon>Streptosporangiales</taxon>
        <taxon>Nocardiopsidaceae</taxon>
        <taxon>Nocardiopsis</taxon>
    </lineage>
</organism>
<evidence type="ECO:0000313" key="5">
    <source>
        <dbReference type="Proteomes" id="UP001356095"/>
    </source>
</evidence>
<evidence type="ECO:0000313" key="4">
    <source>
        <dbReference type="EMBL" id="MEE2041324.1"/>
    </source>
</evidence>
<sequence length="345" mass="36237">MNLPLPGSTDDRAVGVLLGSACGDALGVPYEFGPVLAADHVPRMVGGGLGPYEPGEYSDDTQMAVCIALTLRDHADPLSAEALCRTADAFLDWADNGASDIGNQTRAVMRESGHAFRTPEVAEVMERVSAQRFDDGVPSAGNGSLMRTGPLALAYLDDPEGLAVAADRYSRLTHADPLASEACVLWCEGVRHAVVHGDTAGVRGGLRLLPEDRRGQWESWLDEAEARPPHFFHNNGFVVSALQAAWSAVVREPDGFVPAVQAAVRAGNDTDTVAAIAGALLGARWGAGAIPGEYLEAVHGWPGYRAEGLAELALLAVSGPDGRRSRHRAAGDDGPDRLGPPLTGR</sequence>
<dbReference type="EMBL" id="JAUZMY010000046">
    <property type="protein sequence ID" value="MEE2041324.1"/>
    <property type="molecule type" value="Genomic_DNA"/>
</dbReference>
<keyword evidence="5" id="KW-1185">Reference proteome</keyword>
<dbReference type="GO" id="GO:0016798">
    <property type="term" value="F:hydrolase activity, acting on glycosyl bonds"/>
    <property type="evidence" value="ECO:0007669"/>
    <property type="project" value="UniProtKB-KW"/>
</dbReference>
<protein>
    <submittedName>
        <fullName evidence="4">ADP-ribosylglycohydrolase family protein</fullName>
        <ecNumber evidence="4">3.2.2.-</ecNumber>
    </submittedName>
</protein>
<accession>A0ABU7KHC8</accession>
<dbReference type="InterPro" id="IPR050792">
    <property type="entry name" value="ADP-ribosylglycohydrolase"/>
</dbReference>
<dbReference type="Gene3D" id="1.10.4080.10">
    <property type="entry name" value="ADP-ribosylation/Crystallin J1"/>
    <property type="match status" value="1"/>
</dbReference>
<dbReference type="PANTHER" id="PTHR16222:SF24">
    <property type="entry name" value="ADP-RIBOSYLHYDROLASE ARH3"/>
    <property type="match status" value="1"/>
</dbReference>
<evidence type="ECO:0000256" key="1">
    <source>
        <dbReference type="ARBA" id="ARBA00010702"/>
    </source>
</evidence>
<evidence type="ECO:0000256" key="3">
    <source>
        <dbReference type="SAM" id="MobiDB-lite"/>
    </source>
</evidence>
<dbReference type="SUPFAM" id="SSF101478">
    <property type="entry name" value="ADP-ribosylglycohydrolase"/>
    <property type="match status" value="1"/>
</dbReference>
<dbReference type="InterPro" id="IPR036705">
    <property type="entry name" value="Ribosyl_crysJ1_sf"/>
</dbReference>
<gene>
    <name evidence="4" type="ORF">Q8791_29275</name>
</gene>
<dbReference type="Proteomes" id="UP001356095">
    <property type="component" value="Unassembled WGS sequence"/>
</dbReference>
<comment type="caution">
    <text evidence="4">The sequence shown here is derived from an EMBL/GenBank/DDBJ whole genome shotgun (WGS) entry which is preliminary data.</text>
</comment>
<evidence type="ECO:0000256" key="2">
    <source>
        <dbReference type="ARBA" id="ARBA00022801"/>
    </source>
</evidence>